<feature type="transmembrane region" description="Helical" evidence="7">
    <location>
        <begin position="155"/>
        <end position="173"/>
    </location>
</feature>
<organism evidence="10 11">
    <name type="scientific">Gordonia hankookensis</name>
    <dbReference type="NCBI Taxonomy" id="589403"/>
    <lineage>
        <taxon>Bacteria</taxon>
        <taxon>Bacillati</taxon>
        <taxon>Actinomycetota</taxon>
        <taxon>Actinomycetes</taxon>
        <taxon>Mycobacteriales</taxon>
        <taxon>Gordoniaceae</taxon>
        <taxon>Gordonia</taxon>
    </lineage>
</organism>
<keyword evidence="4 10" id="KW-0067">ATP-binding</keyword>
<evidence type="ECO:0000256" key="4">
    <source>
        <dbReference type="ARBA" id="ARBA00022840"/>
    </source>
</evidence>
<dbReference type="PROSITE" id="PS50893">
    <property type="entry name" value="ABC_TRANSPORTER_2"/>
    <property type="match status" value="1"/>
</dbReference>
<dbReference type="InterPro" id="IPR017871">
    <property type="entry name" value="ABC_transporter-like_CS"/>
</dbReference>
<feature type="transmembrane region" description="Helical" evidence="7">
    <location>
        <begin position="56"/>
        <end position="81"/>
    </location>
</feature>
<evidence type="ECO:0000256" key="5">
    <source>
        <dbReference type="ARBA" id="ARBA00022989"/>
    </source>
</evidence>
<keyword evidence="11" id="KW-1185">Reference proteome</keyword>
<evidence type="ECO:0000313" key="11">
    <source>
        <dbReference type="Proteomes" id="UP000602395"/>
    </source>
</evidence>
<keyword evidence="5 7" id="KW-1133">Transmembrane helix</keyword>
<evidence type="ECO:0000256" key="2">
    <source>
        <dbReference type="ARBA" id="ARBA00022692"/>
    </source>
</evidence>
<feature type="domain" description="ABC transmembrane type-1" evidence="9">
    <location>
        <begin position="16"/>
        <end position="298"/>
    </location>
</feature>
<dbReference type="PROSITE" id="PS00211">
    <property type="entry name" value="ABC_TRANSPORTER_1"/>
    <property type="match status" value="1"/>
</dbReference>
<feature type="domain" description="ABC transporter" evidence="8">
    <location>
        <begin position="360"/>
        <end position="576"/>
    </location>
</feature>
<feature type="transmembrane region" description="Helical" evidence="7">
    <location>
        <begin position="262"/>
        <end position="281"/>
    </location>
</feature>
<evidence type="ECO:0000256" key="3">
    <source>
        <dbReference type="ARBA" id="ARBA00022741"/>
    </source>
</evidence>
<accession>A0ABR7WEQ2</accession>
<dbReference type="PANTHER" id="PTHR43394:SF1">
    <property type="entry name" value="ATP-BINDING CASSETTE SUB-FAMILY B MEMBER 10, MITOCHONDRIAL"/>
    <property type="match status" value="1"/>
</dbReference>
<name>A0ABR7WEQ2_9ACTN</name>
<protein>
    <submittedName>
        <fullName evidence="10">ABC transporter ATP-binding protein</fullName>
    </submittedName>
</protein>
<evidence type="ECO:0000256" key="7">
    <source>
        <dbReference type="SAM" id="Phobius"/>
    </source>
</evidence>
<evidence type="ECO:0000259" key="9">
    <source>
        <dbReference type="PROSITE" id="PS50929"/>
    </source>
</evidence>
<dbReference type="SUPFAM" id="SSF90123">
    <property type="entry name" value="ABC transporter transmembrane region"/>
    <property type="match status" value="1"/>
</dbReference>
<dbReference type="PROSITE" id="PS50929">
    <property type="entry name" value="ABC_TM1F"/>
    <property type="match status" value="1"/>
</dbReference>
<dbReference type="Proteomes" id="UP000602395">
    <property type="component" value="Unassembled WGS sequence"/>
</dbReference>
<dbReference type="Pfam" id="PF00005">
    <property type="entry name" value="ABC_tran"/>
    <property type="match status" value="1"/>
</dbReference>
<dbReference type="InterPro" id="IPR003593">
    <property type="entry name" value="AAA+_ATPase"/>
</dbReference>
<dbReference type="SUPFAM" id="SSF52540">
    <property type="entry name" value="P-loop containing nucleoside triphosphate hydrolases"/>
    <property type="match status" value="1"/>
</dbReference>
<dbReference type="InterPro" id="IPR011527">
    <property type="entry name" value="ABC1_TM_dom"/>
</dbReference>
<proteinExistence type="predicted"/>
<dbReference type="Gene3D" id="1.20.1560.10">
    <property type="entry name" value="ABC transporter type 1, transmembrane domain"/>
    <property type="match status" value="1"/>
</dbReference>
<evidence type="ECO:0000313" key="10">
    <source>
        <dbReference type="EMBL" id="MBD1321266.1"/>
    </source>
</evidence>
<dbReference type="InterPro" id="IPR036640">
    <property type="entry name" value="ABC1_TM_sf"/>
</dbReference>
<dbReference type="GO" id="GO:0005524">
    <property type="term" value="F:ATP binding"/>
    <property type="evidence" value="ECO:0007669"/>
    <property type="project" value="UniProtKB-KW"/>
</dbReference>
<keyword evidence="2 7" id="KW-0812">Transmembrane</keyword>
<evidence type="ECO:0000256" key="1">
    <source>
        <dbReference type="ARBA" id="ARBA00004651"/>
    </source>
</evidence>
<reference evidence="10 11" key="1">
    <citation type="submission" date="2020-09" db="EMBL/GenBank/DDBJ databases">
        <title>Novel species in genus Gordonia.</title>
        <authorList>
            <person name="Zhang G."/>
        </authorList>
    </citation>
    <scope>NUCLEOTIDE SEQUENCE [LARGE SCALE GENOMIC DNA]</scope>
    <source>
        <strain evidence="10 11">ON-33</strain>
    </source>
</reference>
<dbReference type="SMART" id="SM00382">
    <property type="entry name" value="AAA"/>
    <property type="match status" value="1"/>
</dbReference>
<dbReference type="EMBL" id="JACWMS010000003">
    <property type="protein sequence ID" value="MBD1321266.1"/>
    <property type="molecule type" value="Genomic_DNA"/>
</dbReference>
<dbReference type="Pfam" id="PF00664">
    <property type="entry name" value="ABC_membrane"/>
    <property type="match status" value="1"/>
</dbReference>
<dbReference type="InterPro" id="IPR003439">
    <property type="entry name" value="ABC_transporter-like_ATP-bd"/>
</dbReference>
<sequence length="576" mass="62059">MRRFAPVMHGQRWKLAVSVLLFFIEVGTSVVTVAVFADIVDNVLVAGDLSALWWPLGIWAAVSLVGAAASYGGTVISGLVAERTLLRLRDRLYAHTQQLAPHTRRQFETGDLIARHSGDVDEIEHLVSSGVVAGTLAIGSAVIYAAAAFVTRWDLALLAFVLAPLLWVVSRWFGRVVKTAARRERKANGRISSRIQEGITHAISIQADNQGERDRRKVLRESRIWRNARVSELKANAAFSETVTVVEMLCMMAVLAVGAWQIARGVASVGTLIALTGYLGYMYPHIQTLGGLVVSVTSATASAERVAEVLDAPIGITDTAEPELSEAEALAGSDADAADVHPEADVDERSAGPVASAVFVHVERVSFAYPDSDRLVLDDVDLTIESGDFVALLGASGSGKSTLMYLMLRFYDPVAGAIRFNDTDIRSMSLRQLRAHMAVLPQRVALFNASIADNIRYGRPDATDEQVLAAATAADAAGFIGELPDGLDTQLRDGGANLSGGQQQRIGLARAFLRDTPLLILDEPTTGLDDATTQRVMAPLERLARSRTTVLITHDDKVAAVADYTLTVRDGTIRRR</sequence>
<keyword evidence="3" id="KW-0547">Nucleotide-binding</keyword>
<feature type="transmembrane region" description="Helical" evidence="7">
    <location>
        <begin position="126"/>
        <end position="149"/>
    </location>
</feature>
<gene>
    <name evidence="10" type="ORF">IDF66_16900</name>
</gene>
<dbReference type="InterPro" id="IPR039421">
    <property type="entry name" value="Type_1_exporter"/>
</dbReference>
<comment type="subcellular location">
    <subcellularLocation>
        <location evidence="1">Cell membrane</location>
        <topology evidence="1">Multi-pass membrane protein</topology>
    </subcellularLocation>
</comment>
<dbReference type="InterPro" id="IPR027417">
    <property type="entry name" value="P-loop_NTPase"/>
</dbReference>
<keyword evidence="6 7" id="KW-0472">Membrane</keyword>
<feature type="transmembrane region" description="Helical" evidence="7">
    <location>
        <begin position="12"/>
        <end position="36"/>
    </location>
</feature>
<comment type="caution">
    <text evidence="10">The sequence shown here is derived from an EMBL/GenBank/DDBJ whole genome shotgun (WGS) entry which is preliminary data.</text>
</comment>
<dbReference type="Gene3D" id="3.40.50.300">
    <property type="entry name" value="P-loop containing nucleotide triphosphate hydrolases"/>
    <property type="match status" value="1"/>
</dbReference>
<evidence type="ECO:0000259" key="8">
    <source>
        <dbReference type="PROSITE" id="PS50893"/>
    </source>
</evidence>
<dbReference type="PANTHER" id="PTHR43394">
    <property type="entry name" value="ATP-DEPENDENT PERMEASE MDL1, MITOCHONDRIAL"/>
    <property type="match status" value="1"/>
</dbReference>
<evidence type="ECO:0000256" key="6">
    <source>
        <dbReference type="ARBA" id="ARBA00023136"/>
    </source>
</evidence>